<dbReference type="Pfam" id="PF21549">
    <property type="entry name" value="PRDM2_PR"/>
    <property type="match status" value="1"/>
</dbReference>
<evidence type="ECO:0000256" key="1">
    <source>
        <dbReference type="SAM" id="MobiDB-lite"/>
    </source>
</evidence>
<dbReference type="SUPFAM" id="SSF82199">
    <property type="entry name" value="SET domain"/>
    <property type="match status" value="1"/>
</dbReference>
<feature type="compositionally biased region" description="Acidic residues" evidence="1">
    <location>
        <begin position="113"/>
        <end position="145"/>
    </location>
</feature>
<comment type="caution">
    <text evidence="2">The sequence shown here is derived from an EMBL/GenBank/DDBJ whole genome shotgun (WGS) entry which is preliminary data.</text>
</comment>
<dbReference type="AlphaFoldDB" id="A0A8J1UCK5"/>
<dbReference type="Proteomes" id="UP000749559">
    <property type="component" value="Unassembled WGS sequence"/>
</dbReference>
<reference evidence="2" key="1">
    <citation type="submission" date="2022-03" db="EMBL/GenBank/DDBJ databases">
        <authorList>
            <person name="Martin C."/>
        </authorList>
    </citation>
    <scope>NUCLEOTIDE SEQUENCE</scope>
</reference>
<dbReference type="SMART" id="SM00317">
    <property type="entry name" value="SET"/>
    <property type="match status" value="1"/>
</dbReference>
<evidence type="ECO:0000313" key="3">
    <source>
        <dbReference type="Proteomes" id="UP000749559"/>
    </source>
</evidence>
<gene>
    <name evidence="2" type="ORF">OFUS_LOCUS7585</name>
</gene>
<evidence type="ECO:0000313" key="2">
    <source>
        <dbReference type="EMBL" id="CAH1780953.1"/>
    </source>
</evidence>
<proteinExistence type="predicted"/>
<protein>
    <submittedName>
        <fullName evidence="2">Uncharacterized protein</fullName>
    </submittedName>
</protein>
<dbReference type="InterPro" id="IPR001214">
    <property type="entry name" value="SET_dom"/>
</dbReference>
<keyword evidence="3" id="KW-1185">Reference proteome</keyword>
<dbReference type="PROSITE" id="PS50280">
    <property type="entry name" value="SET"/>
    <property type="match status" value="1"/>
</dbReference>
<accession>A0A8J1UCK5</accession>
<feature type="region of interest" description="Disordered" evidence="1">
    <location>
        <begin position="111"/>
        <end position="145"/>
    </location>
</feature>
<dbReference type="EMBL" id="CAIIXF020000004">
    <property type="protein sequence ID" value="CAH1780953.1"/>
    <property type="molecule type" value="Genomic_DNA"/>
</dbReference>
<name>A0A8J1UCK5_OWEFU</name>
<sequence length="342" mass="39806">MDLCFDDTTIDQLFVTMKWQSLNVDKTKMRLLLLVCVHFSFLCEGETGDVGEAARQSIIDKYRGKLSKFANHEGLYSDEIEARLATLDKVSLLKNDEYVNDFKSKLQSMISEYDQEDVESEPEPEEESEPEPEEESEEEEDDDEDVIYLEDEEWDMEYWDEHLCATDHDDIIPDNVIDWNVTDRARKTMPPGFRISNSTIPGANLGVFAEAFIPSGTYMGPYEGEVIYDDEDLYLNADYAFKIYKNNQLLFFRDAWHPDTSSWVRYVNCARDMVEQNLEPIQCEDHIYYRAIQPIKPGQELFVFYGEGYVEKLGIAMRNYCKWYNGTLHDGIGSDYTCEDID</sequence>
<organism evidence="2 3">
    <name type="scientific">Owenia fusiformis</name>
    <name type="common">Polychaete worm</name>
    <dbReference type="NCBI Taxonomy" id="6347"/>
    <lineage>
        <taxon>Eukaryota</taxon>
        <taxon>Metazoa</taxon>
        <taxon>Spiralia</taxon>
        <taxon>Lophotrochozoa</taxon>
        <taxon>Annelida</taxon>
        <taxon>Polychaeta</taxon>
        <taxon>Sedentaria</taxon>
        <taxon>Canalipalpata</taxon>
        <taxon>Sabellida</taxon>
        <taxon>Oweniida</taxon>
        <taxon>Oweniidae</taxon>
        <taxon>Owenia</taxon>
    </lineage>
</organism>
<dbReference type="Gene3D" id="2.170.270.10">
    <property type="entry name" value="SET domain"/>
    <property type="match status" value="1"/>
</dbReference>
<dbReference type="OrthoDB" id="6433683at2759"/>
<dbReference type="InterPro" id="IPR046341">
    <property type="entry name" value="SET_dom_sf"/>
</dbReference>